<name>A0A174SNG7_PARDI</name>
<dbReference type="InterPro" id="IPR057601">
    <property type="entry name" value="Oar-like_b-barrel"/>
</dbReference>
<dbReference type="Proteomes" id="UP000450599">
    <property type="component" value="Unassembled WGS sequence"/>
</dbReference>
<protein>
    <submittedName>
        <fullName evidence="4">TonB-dependent receptor</fullName>
    </submittedName>
    <submittedName>
        <fullName evidence="3">TonB-linked outer membrane protein, SusC/RagA family</fullName>
    </submittedName>
</protein>
<dbReference type="InterPro" id="IPR008969">
    <property type="entry name" value="CarboxyPept-like_regulatory"/>
</dbReference>
<dbReference type="EMBL" id="CZBM01000003">
    <property type="protein sequence ID" value="CUP99314.1"/>
    <property type="molecule type" value="Genomic_DNA"/>
</dbReference>
<evidence type="ECO:0000313" key="3">
    <source>
        <dbReference type="EMBL" id="CUP99314.1"/>
    </source>
</evidence>
<dbReference type="EMBL" id="WKMX01000008">
    <property type="protein sequence ID" value="MRZ06394.1"/>
    <property type="molecule type" value="Genomic_DNA"/>
</dbReference>
<dbReference type="Pfam" id="PF25183">
    <property type="entry name" value="OMP_b-brl_4"/>
    <property type="match status" value="2"/>
</dbReference>
<proteinExistence type="predicted"/>
<dbReference type="AlphaFoldDB" id="A0A174SNG7"/>
<evidence type="ECO:0000259" key="2">
    <source>
        <dbReference type="Pfam" id="PF25183"/>
    </source>
</evidence>
<feature type="domain" description="TonB-dependent transporter Oar-like beta-barrel" evidence="2">
    <location>
        <begin position="237"/>
        <end position="304"/>
    </location>
</feature>
<gene>
    <name evidence="3" type="primary">oar_1</name>
    <name evidence="3" type="ORF">ERS852560_01166</name>
    <name evidence="5" type="ORF">GKD54_09210</name>
    <name evidence="4" type="ORF">GKD58_09960</name>
</gene>
<reference evidence="3 6" key="1">
    <citation type="submission" date="2015-09" db="EMBL/GenBank/DDBJ databases">
        <authorList>
            <consortium name="Pathogen Informatics"/>
        </authorList>
    </citation>
    <scope>NUCLEOTIDE SEQUENCE [LARGE SCALE GENOMIC DNA]</scope>
    <source>
        <strain evidence="3 6">2789STDY5834948</strain>
    </source>
</reference>
<evidence type="ECO:0000313" key="5">
    <source>
        <dbReference type="EMBL" id="MRZ06394.1"/>
    </source>
</evidence>
<reference evidence="7 8" key="2">
    <citation type="journal article" date="2019" name="Nat. Med.">
        <title>A library of human gut bacterial isolates paired with longitudinal multiomics data enables mechanistic microbiome research.</title>
        <authorList>
            <person name="Poyet M."/>
            <person name="Groussin M."/>
            <person name="Gibbons S.M."/>
            <person name="Avila-Pacheco J."/>
            <person name="Jiang X."/>
            <person name="Kearney S.M."/>
            <person name="Perrotta A.R."/>
            <person name="Berdy B."/>
            <person name="Zhao S."/>
            <person name="Lieberman T.D."/>
            <person name="Swanson P.K."/>
            <person name="Smith M."/>
            <person name="Roesemann S."/>
            <person name="Alexander J.E."/>
            <person name="Rich S.A."/>
            <person name="Livny J."/>
            <person name="Vlamakis H."/>
            <person name="Clish C."/>
            <person name="Bullock K."/>
            <person name="Deik A."/>
            <person name="Scott J."/>
            <person name="Pierce K.A."/>
            <person name="Xavier R.J."/>
            <person name="Alm E.J."/>
        </authorList>
    </citation>
    <scope>NUCLEOTIDE SEQUENCE [LARGE SCALE GENOMIC DNA]</scope>
    <source>
        <strain evidence="5 8">BIOML-A10</strain>
        <strain evidence="4 7">BIOML-A11</strain>
    </source>
</reference>
<evidence type="ECO:0000313" key="8">
    <source>
        <dbReference type="Proteomes" id="UP000471216"/>
    </source>
</evidence>
<keyword evidence="4" id="KW-0675">Receptor</keyword>
<organism evidence="3 6">
    <name type="scientific">Parabacteroides distasonis</name>
    <dbReference type="NCBI Taxonomy" id="823"/>
    <lineage>
        <taxon>Bacteria</taxon>
        <taxon>Pseudomonadati</taxon>
        <taxon>Bacteroidota</taxon>
        <taxon>Bacteroidia</taxon>
        <taxon>Bacteroidales</taxon>
        <taxon>Tannerellaceae</taxon>
        <taxon>Parabacteroides</taxon>
    </lineage>
</organism>
<evidence type="ECO:0000313" key="6">
    <source>
        <dbReference type="Proteomes" id="UP000095332"/>
    </source>
</evidence>
<sequence>MRMFNKRITCRLLACLLFFNCLPALLFAQGTQAIITGTVVDNKGESVIGATIQVKNESTGFFTGSITNDKGEYTIKQLPLGSPYTVTASYIGYGEQKKTGYALNQGDMLRVDFKLAEESVEIQAVEVVANSLKNMVPKIGAATSISAQNITKLPVNGRNFTSLMDLSPLSSGGNIAGQLSSSTNYTIDGMTAKGTVASGTTSGAYTISMEAVREFEVVTNQYDVTNGRSGGGTVSAVTKSGTNTFTGSVFGFGRADWLSSSYDIRGNKSTSDFSTYQYGFSLGGPIVKDRAHFYVVWDHQQDSRPIYIADIKTAADESRYNVTQSTLDRYLDIARTKYGVSNDPQFGEFGKKKQTNAVFARIDWQLNATNLLTIRNNFINEDNKQSESDNSSINLYEVWIDRKSHNNSLLATLRSVLSPKLTNELKLQHFLVYEATTPNKQLPSSNIPRAIVENVESISGDKSMYTSIQLGGQRYAPEHFKDNVLQLVDNMYYNTDRINYTFGADFMYTNMKSLYGSEMNGRFYFTGLDNFENMTPYRYAREIALVDDPTVKMNTLNSAIYGQLQTKLFTGFEVMAGIRADYTRYFNHANFNQTVYDELGLRTDNVISTFQLQPRVQFTWDVNDKHQDIIRLGAGIFGSDLNNYSMINNMLFDGTKVASVDIQGNLVPTPNFPAYRNDPSTAPGVDLFNNPNIQKISTINMNSKDARVPVVYKLNASYTHFFSDRLRVGISAYANWARHNYMYVDRNMVDEPYFRIAAEGNRGVFVPAESINTENGATDWMQGRKSDKVGRVLELISDGKINQYAFVVDGTWRYFKDGELSFSYTWNDSKDNTSYNGNVANTATLALMVKDDPRDLSTMTYSDNQFRHKVVFYGTAPSFWGISVGLRFSGIGGTRYSLAVSGNMNGDFVSSNDLAYIYDPNDSNTPQYLREGIQAILDNPEAEKSVKDYIRKNYGKVAERNGGVNGFYGTFDLRLNKNFKIYKTHSIEASIDFFNFLNMLNKDWGAGHNLGKQNIYSIKSFDAEKKQYVYNVNKNTGVSNMNGNPWQIQIGVRYKF</sequence>
<dbReference type="SUPFAM" id="SSF49464">
    <property type="entry name" value="Carboxypeptidase regulatory domain-like"/>
    <property type="match status" value="1"/>
</dbReference>
<evidence type="ECO:0000313" key="4">
    <source>
        <dbReference type="EMBL" id="MRY84574.1"/>
    </source>
</evidence>
<feature type="domain" description="TonB-dependent transporter Oar-like beta-barrel" evidence="2">
    <location>
        <begin position="351"/>
        <end position="1001"/>
    </location>
</feature>
<feature type="signal peptide" evidence="1">
    <location>
        <begin position="1"/>
        <end position="28"/>
    </location>
</feature>
<dbReference type="Pfam" id="PF13620">
    <property type="entry name" value="CarboxypepD_reg"/>
    <property type="match status" value="1"/>
</dbReference>
<dbReference type="RefSeq" id="WP_057328078.1">
    <property type="nucleotide sequence ID" value="NZ_CZBM01000003.1"/>
</dbReference>
<dbReference type="EMBL" id="WKMW01000008">
    <property type="protein sequence ID" value="MRY84574.1"/>
    <property type="molecule type" value="Genomic_DNA"/>
</dbReference>
<keyword evidence="1" id="KW-0732">Signal</keyword>
<evidence type="ECO:0000256" key="1">
    <source>
        <dbReference type="SAM" id="SignalP"/>
    </source>
</evidence>
<dbReference type="Proteomes" id="UP000471216">
    <property type="component" value="Unassembled WGS sequence"/>
</dbReference>
<dbReference type="Proteomes" id="UP000095332">
    <property type="component" value="Unassembled WGS sequence"/>
</dbReference>
<dbReference type="SUPFAM" id="SSF56935">
    <property type="entry name" value="Porins"/>
    <property type="match status" value="1"/>
</dbReference>
<dbReference type="Gene3D" id="2.60.40.1120">
    <property type="entry name" value="Carboxypeptidase-like, regulatory domain"/>
    <property type="match status" value="1"/>
</dbReference>
<evidence type="ECO:0000313" key="7">
    <source>
        <dbReference type="Proteomes" id="UP000450599"/>
    </source>
</evidence>
<feature type="chain" id="PRO_5036008948" evidence="1">
    <location>
        <begin position="29"/>
        <end position="1056"/>
    </location>
</feature>
<accession>A0A174SNG7</accession>